<dbReference type="Proteomes" id="UP000570595">
    <property type="component" value="Unassembled WGS sequence"/>
</dbReference>
<dbReference type="Pfam" id="PF07971">
    <property type="entry name" value="Glyco_hydro_92"/>
    <property type="match status" value="1"/>
</dbReference>
<evidence type="ECO:0000313" key="5">
    <source>
        <dbReference type="Proteomes" id="UP000570595"/>
    </source>
</evidence>
<evidence type="ECO:0000259" key="2">
    <source>
        <dbReference type="Pfam" id="PF07971"/>
    </source>
</evidence>
<dbReference type="InterPro" id="IPR012939">
    <property type="entry name" value="Glyco_hydro_92"/>
</dbReference>
<sequence length="797" mass="88229">MPKHIGIILFLKAAMLSISLGDGILEYVNVLAGTSNSYELSTGGETPLMGRPFGFNHWSVQTQPDTQGSRYFDPSSRSFYGVRCTHQPSVWIGDYGYFLVNALVSPQAFDRSQTSVSFAPLQTTYKPHYFKSSALLPDFKASAMGGVRMEMTPTEHAAFFRFSFPPGMNSRVLVRIVDGNSSTPVVLGKDGNFATRTSVNNGGVPHGFAMFIRGVVDPAPSRMHNLDGSIALDYDTTENSDRLTVHLRVATSFISDEQAQSNLDRELPPCKAFDSVVMEGEAIWRDRLSVIRFAGTKQSSRFLRIFYTNFYRTQLFPRLLGEYDGQDQVVHYSPYNGRVMPGELSTDSGFWDAYRTVYLWISFVAPDILDRLLEGWVNAYKEAGWLPTWASPGQRGSMVGTMGDVVFAWAIVANKSSHLAEEMYAAIRRDAFEEPSAGSLYGRQGLQGYAQHGFMAAHGGLSEVVSRGLNYAFADSTIAAAATVLGHHSDAEILRKRAEKALEKSFNPQNKLFEPLDTHGKWLKMNPTSWSDAYFTEASALQYRFYAPANTDFLVSKYGGKDALCGQIEEHFTKQVTPVYTADGRGVIHEETEMSLTSEDFGQYGHNNQPSHHVLGVAVAAGCFTVADKYMERVLRELYSPEGWPGDEDNGEMAAWFMLNAGLGLYEIDFGADELLIFSPLIRGDFSIALPGEGRLLRVENVRRDGCSATTPSPYVCEVHWYPSSPMESTEDNASSAFDSSVPYGVSAHGSIRGGWPRRPISRESDAHIVLSDRRLARSELSKGGRLLFYTSSTPCE</sequence>
<dbReference type="InterPro" id="IPR041371">
    <property type="entry name" value="GH92_N"/>
</dbReference>
<feature type="domain" description="Glycosyl hydrolase family 92" evidence="2">
    <location>
        <begin position="258"/>
        <end position="701"/>
    </location>
</feature>
<protein>
    <submittedName>
        <fullName evidence="4">Uncharacterized protein</fullName>
    </submittedName>
</protein>
<accession>A0A7J6KVR7</accession>
<dbReference type="OrthoDB" id="419909at2759"/>
<dbReference type="GO" id="GO:0030246">
    <property type="term" value="F:carbohydrate binding"/>
    <property type="evidence" value="ECO:0007669"/>
    <property type="project" value="InterPro"/>
</dbReference>
<dbReference type="Pfam" id="PF17678">
    <property type="entry name" value="Glyco_hydro_92N"/>
    <property type="match status" value="1"/>
</dbReference>
<evidence type="ECO:0000256" key="1">
    <source>
        <dbReference type="SAM" id="SignalP"/>
    </source>
</evidence>
<dbReference type="Gene3D" id="3.30.2080.10">
    <property type="entry name" value="GH92 mannosidase domain"/>
    <property type="match status" value="1"/>
</dbReference>
<proteinExistence type="predicted"/>
<evidence type="ECO:0000259" key="3">
    <source>
        <dbReference type="Pfam" id="PF17678"/>
    </source>
</evidence>
<dbReference type="EMBL" id="JABAHT010000896">
    <property type="protein sequence ID" value="KAF4651180.1"/>
    <property type="molecule type" value="Genomic_DNA"/>
</dbReference>
<dbReference type="PANTHER" id="PTHR12143">
    <property type="entry name" value="PEPTIDE N-GLYCANASE PNGASE -RELATED"/>
    <property type="match status" value="1"/>
</dbReference>
<feature type="domain" description="Glycosyl hydrolase family 92 N-terminal" evidence="3">
    <location>
        <begin position="27"/>
        <end position="246"/>
    </location>
</feature>
<dbReference type="AlphaFoldDB" id="A0A7J6KVR7"/>
<comment type="caution">
    <text evidence="4">The sequence shown here is derived from an EMBL/GenBank/DDBJ whole genome shotgun (WGS) entry which is preliminary data.</text>
</comment>
<dbReference type="Gene3D" id="1.20.1610.10">
    <property type="entry name" value="alpha-1,2-mannosidases domains"/>
    <property type="match status" value="1"/>
</dbReference>
<dbReference type="GO" id="GO:0000224">
    <property type="term" value="F:peptide-N4-(N-acetyl-beta-glucosaminyl)asparagine amidase activity"/>
    <property type="evidence" value="ECO:0007669"/>
    <property type="project" value="TreeGrafter"/>
</dbReference>
<dbReference type="InterPro" id="IPR014718">
    <property type="entry name" value="GH-type_carb-bd"/>
</dbReference>
<dbReference type="SUPFAM" id="SSF48208">
    <property type="entry name" value="Six-hairpin glycosidases"/>
    <property type="match status" value="1"/>
</dbReference>
<dbReference type="InterPro" id="IPR008928">
    <property type="entry name" value="6-hairpin_glycosidase_sf"/>
</dbReference>
<dbReference type="GO" id="GO:0005829">
    <property type="term" value="C:cytosol"/>
    <property type="evidence" value="ECO:0007669"/>
    <property type="project" value="TreeGrafter"/>
</dbReference>
<dbReference type="Gene3D" id="2.70.98.10">
    <property type="match status" value="1"/>
</dbReference>
<dbReference type="PANTHER" id="PTHR12143:SF43">
    <property type="entry name" value="PUTATIVE-RELATED"/>
    <property type="match status" value="1"/>
</dbReference>
<dbReference type="NCBIfam" id="TIGR01180">
    <property type="entry name" value="aman2_put"/>
    <property type="match status" value="1"/>
</dbReference>
<dbReference type="InterPro" id="IPR050883">
    <property type="entry name" value="PNGase"/>
</dbReference>
<keyword evidence="1" id="KW-0732">Signal</keyword>
<dbReference type="GO" id="GO:0006516">
    <property type="term" value="P:glycoprotein catabolic process"/>
    <property type="evidence" value="ECO:0007669"/>
    <property type="project" value="TreeGrafter"/>
</dbReference>
<feature type="chain" id="PRO_5029647872" evidence="1">
    <location>
        <begin position="22"/>
        <end position="797"/>
    </location>
</feature>
<reference evidence="4 5" key="1">
    <citation type="submission" date="2020-04" db="EMBL/GenBank/DDBJ databases">
        <title>Perkinsus olseni comparative genomics.</title>
        <authorList>
            <person name="Bogema D.R."/>
        </authorList>
    </citation>
    <scope>NUCLEOTIDE SEQUENCE [LARGE SCALE GENOMIC DNA]</scope>
    <source>
        <strain evidence="4">ATCC PRA-179</strain>
    </source>
</reference>
<feature type="signal peptide" evidence="1">
    <location>
        <begin position="1"/>
        <end position="21"/>
    </location>
</feature>
<dbReference type="Gene3D" id="1.20.1050.60">
    <property type="entry name" value="alpha-1,2-mannosidase"/>
    <property type="match status" value="1"/>
</dbReference>
<dbReference type="GO" id="GO:0005975">
    <property type="term" value="P:carbohydrate metabolic process"/>
    <property type="evidence" value="ECO:0007669"/>
    <property type="project" value="InterPro"/>
</dbReference>
<gene>
    <name evidence="4" type="ORF">FOZ61_010681</name>
</gene>
<organism evidence="4 5">
    <name type="scientific">Perkinsus olseni</name>
    <name type="common">Perkinsus atlanticus</name>
    <dbReference type="NCBI Taxonomy" id="32597"/>
    <lineage>
        <taxon>Eukaryota</taxon>
        <taxon>Sar</taxon>
        <taxon>Alveolata</taxon>
        <taxon>Perkinsozoa</taxon>
        <taxon>Perkinsea</taxon>
        <taxon>Perkinsida</taxon>
        <taxon>Perkinsidae</taxon>
        <taxon>Perkinsus</taxon>
    </lineage>
</organism>
<evidence type="ECO:0000313" key="4">
    <source>
        <dbReference type="EMBL" id="KAF4651180.1"/>
    </source>
</evidence>
<name>A0A7J6KVR7_PEROL</name>
<dbReference type="InterPro" id="IPR005887">
    <property type="entry name" value="GH92_a_mannosidase_put"/>
</dbReference>